<accession>A0A838XR06</accession>
<proteinExistence type="predicted"/>
<dbReference type="EMBL" id="JACEON010000004">
    <property type="protein sequence ID" value="MBA4611128.1"/>
    <property type="molecule type" value="Genomic_DNA"/>
</dbReference>
<dbReference type="Proteomes" id="UP000559404">
    <property type="component" value="Unassembled WGS sequence"/>
</dbReference>
<name>A0A838XR06_9HYPH</name>
<sequence>MSNLPNTELVNFEALARDGDMSRRNELAQNVAALFSLTSESCSDEQMRIYDSVLHRLSEMVETQAREFMARQLASLRRAPEQTVRRLADDEIGVARPLLERSTVLRDRDLVQIAESKGDDHRLAIAAREVLSKLVTDVLVKTGSAGVQRAVAANEGASLSRAGVDRLLEASGLDEELQLALAGRGDLGEADIAALASFASERVRVRLFGGTGKDGEDGLPKAARIAAQRLSNDYWLKRYDFETAMGRVKALARGEGIDEGTLLRFIDEDRFAEVVATFSILGDIGLEEAMHWMVRIDTDPFLIVARACGLASETVQKLLAIGPWRYRLPDEQRERAVTRYRTLNAKSARLLLDQWRGRIAC</sequence>
<comment type="caution">
    <text evidence="1">The sequence shown here is derived from an EMBL/GenBank/DDBJ whole genome shotgun (WGS) entry which is preliminary data.</text>
</comment>
<keyword evidence="2" id="KW-1185">Reference proteome</keyword>
<evidence type="ECO:0000313" key="1">
    <source>
        <dbReference type="EMBL" id="MBA4611128.1"/>
    </source>
</evidence>
<gene>
    <name evidence="1" type="ORF">H1W37_05675</name>
</gene>
<reference evidence="1 2" key="2">
    <citation type="submission" date="2020-08" db="EMBL/GenBank/DDBJ databases">
        <title>Stappia taiwanensis sp. nov., isolated from a coastal thermal spring.</title>
        <authorList>
            <person name="Kampfer P."/>
        </authorList>
    </citation>
    <scope>NUCLEOTIDE SEQUENCE [LARGE SCALE GENOMIC DNA]</scope>
    <source>
        <strain evidence="1 2">DSM 23284</strain>
    </source>
</reference>
<protein>
    <submittedName>
        <fullName evidence="1">DUF2336 domain-containing protein</fullName>
    </submittedName>
</protein>
<dbReference type="InterPro" id="IPR019285">
    <property type="entry name" value="DUF2336"/>
</dbReference>
<dbReference type="RefSeq" id="WP_181759327.1">
    <property type="nucleotide sequence ID" value="NZ_BMCR01000002.1"/>
</dbReference>
<organism evidence="1 2">
    <name type="scientific">Stappia taiwanensis</name>
    <dbReference type="NCBI Taxonomy" id="992267"/>
    <lineage>
        <taxon>Bacteria</taxon>
        <taxon>Pseudomonadati</taxon>
        <taxon>Pseudomonadota</taxon>
        <taxon>Alphaproteobacteria</taxon>
        <taxon>Hyphomicrobiales</taxon>
        <taxon>Stappiaceae</taxon>
        <taxon>Stappia</taxon>
    </lineage>
</organism>
<reference evidence="1 2" key="1">
    <citation type="submission" date="2020-07" db="EMBL/GenBank/DDBJ databases">
        <authorList>
            <person name="Li M."/>
        </authorList>
    </citation>
    <scope>NUCLEOTIDE SEQUENCE [LARGE SCALE GENOMIC DNA]</scope>
    <source>
        <strain evidence="1 2">DSM 23284</strain>
    </source>
</reference>
<dbReference type="Pfam" id="PF10098">
    <property type="entry name" value="DUF2336"/>
    <property type="match status" value="1"/>
</dbReference>
<dbReference type="AlphaFoldDB" id="A0A838XR06"/>
<evidence type="ECO:0000313" key="2">
    <source>
        <dbReference type="Proteomes" id="UP000559404"/>
    </source>
</evidence>